<evidence type="ECO:0000256" key="1">
    <source>
        <dbReference type="SAM" id="MobiDB-lite"/>
    </source>
</evidence>
<dbReference type="OrthoDB" id="762072at2759"/>
<feature type="compositionally biased region" description="Polar residues" evidence="1">
    <location>
        <begin position="482"/>
        <end position="500"/>
    </location>
</feature>
<reference evidence="4" key="1">
    <citation type="journal article" date="2013" name="Science">
        <title>The Amborella genome and the evolution of flowering plants.</title>
        <authorList>
            <consortium name="Amborella Genome Project"/>
        </authorList>
    </citation>
    <scope>NUCLEOTIDE SEQUENCE [LARGE SCALE GENOMIC DNA]</scope>
</reference>
<dbReference type="InterPro" id="IPR009719">
    <property type="entry name" value="GIP1_N"/>
</dbReference>
<feature type="compositionally biased region" description="Basic and acidic residues" evidence="1">
    <location>
        <begin position="501"/>
        <end position="510"/>
    </location>
</feature>
<dbReference type="KEGG" id="atr:18422579"/>
<dbReference type="AlphaFoldDB" id="W1NHD2"/>
<dbReference type="PANTHER" id="PTHR46445">
    <property type="entry name" value="RNA POLYMERASE II DEGRADATION FACTOR-LIKE PROTEIN (DUF1296)"/>
    <property type="match status" value="1"/>
</dbReference>
<proteinExistence type="predicted"/>
<evidence type="ECO:0000259" key="2">
    <source>
        <dbReference type="Pfam" id="PF06972"/>
    </source>
</evidence>
<evidence type="ECO:0000313" key="3">
    <source>
        <dbReference type="EMBL" id="ERM94590.1"/>
    </source>
</evidence>
<keyword evidence="4" id="KW-1185">Reference proteome</keyword>
<dbReference type="eggNOG" id="ENOG502QRB3">
    <property type="taxonomic scope" value="Eukaryota"/>
</dbReference>
<feature type="compositionally biased region" description="Low complexity" evidence="1">
    <location>
        <begin position="99"/>
        <end position="109"/>
    </location>
</feature>
<accession>W1NHD2</accession>
<dbReference type="HOGENOM" id="CLU_019431_0_0_1"/>
<feature type="compositionally biased region" description="Low complexity" evidence="1">
    <location>
        <begin position="132"/>
        <end position="159"/>
    </location>
</feature>
<feature type="domain" description="GBF-interacting protein 1 N-terminal" evidence="2">
    <location>
        <begin position="18"/>
        <end position="76"/>
    </location>
</feature>
<protein>
    <recommendedName>
        <fullName evidence="2">GBF-interacting protein 1 N-terminal domain-containing protein</fullName>
    </recommendedName>
</protein>
<feature type="region of interest" description="Disordered" evidence="1">
    <location>
        <begin position="878"/>
        <end position="904"/>
    </location>
</feature>
<dbReference type="Pfam" id="PF06972">
    <property type="entry name" value="GIP1_N"/>
    <property type="match status" value="1"/>
</dbReference>
<dbReference type="SUPFAM" id="SSF46934">
    <property type="entry name" value="UBA-like"/>
    <property type="match status" value="1"/>
</dbReference>
<feature type="compositionally biased region" description="Low complexity" evidence="1">
    <location>
        <begin position="167"/>
        <end position="187"/>
    </location>
</feature>
<name>W1NHD2_AMBTC</name>
<gene>
    <name evidence="3" type="ORF">AMTR_s00011p00072820</name>
</gene>
<feature type="compositionally biased region" description="Basic and acidic residues" evidence="1">
    <location>
        <begin position="65"/>
        <end position="85"/>
    </location>
</feature>
<dbReference type="Proteomes" id="UP000017836">
    <property type="component" value="Unassembled WGS sequence"/>
</dbReference>
<sequence length="904" mass="96260">MSNGSSNGNGRENAIPAIPSSARKIVQSLKEIVNCPDNEIYAMLRECNMDPNDTVQRLLSQDTFHEVKSKREKKKEIKDTAEPRSRIVGSATNRGGRVGAADRGVGRAASTPYNSSESGGTRPKVSYKKENGTSSLSSFSVSGMAGSSISRRSTSPSDSLPMESWVQTASTSEASSASFQPSSRFQPAWTGAPGQVSMADIVKSGRPSTKATNIHIVTMGIPPTPQNLDRLHNSHYSGQNSHMSLPSTTLHQGLHAASDLSSDIPETVSHETSVPISHGDGWSILDQPLVNVSLISEVSANSVAYADQLSSPALHVEQGKLPASSHQLDELQVPEERLDIQTLAAKNSAPSSASNMQMALEDAGSAPHSEFFDDSLFRNSVSGHSRRLTVNDQEGGDDALHMPLPDYRLPSAAEDVNAAISSNAAKLQQLSLQKEEKGALPTEDNSALVIPDHLQVPSADFSHLSFGSFGSGISAAYSVTMTTKSPQDNSEDTPVSSSEQAEMRTSEYHGSEQLNSTSTENMGSRNVPGVGSYESTPISQADIMKHDAVDAAGQGHQYPFTSAPSYAFENASQVNAATYSYGHTNSQMQSLAPFSNVMQAHTSSSLGIQPERESDMPYSPFLLTQSMPTKYSTTLSSISGPISSVPELAKANAFRMPAQPSLQTLPSTSIPTMPQQQQQHLPSVHAFSQPTALPLGQFSNMLSYPYLPQSYAYLPSSAYQHAYAAGNTGFHQSPSAGQGAAGIKYSLPQYKNSVAVSSLPHSAAAAYGSFGTNPLGSFALNSSTTSSGSTTMGYDDIVSSQYKDGSHYVPIQQNESSAVWVHGPGSRNVSAIPANTYYSLQGHNQLGEFRQPQQASHYNTLGYPNFYHAQMGVAPPAAALEHQQSPSDGGSRAPSSHQIWAHGY</sequence>
<evidence type="ECO:0000313" key="4">
    <source>
        <dbReference type="Proteomes" id="UP000017836"/>
    </source>
</evidence>
<feature type="compositionally biased region" description="Polar residues" evidence="1">
    <location>
        <begin position="512"/>
        <end position="524"/>
    </location>
</feature>
<feature type="region of interest" description="Disordered" evidence="1">
    <location>
        <begin position="482"/>
        <end position="526"/>
    </location>
</feature>
<dbReference type="PANTHER" id="PTHR46445:SF3">
    <property type="entry name" value="RNA POLYMERASE II DEGRADATION FACTOR-LIKE PROTEIN (DUF1296)-RELATED"/>
    <property type="match status" value="1"/>
</dbReference>
<dbReference type="OMA" id="QQPFAGN"/>
<dbReference type="STRING" id="13333.W1NHD2"/>
<dbReference type="EMBL" id="KI397507">
    <property type="protein sequence ID" value="ERM94590.1"/>
    <property type="molecule type" value="Genomic_DNA"/>
</dbReference>
<feature type="compositionally biased region" description="Polar residues" evidence="1">
    <location>
        <begin position="882"/>
        <end position="898"/>
    </location>
</feature>
<dbReference type="InterPro" id="IPR009060">
    <property type="entry name" value="UBA-like_sf"/>
</dbReference>
<dbReference type="Gramene" id="ERM94590">
    <property type="protein sequence ID" value="ERM94590"/>
    <property type="gene ID" value="AMTR_s00011p00072820"/>
</dbReference>
<feature type="region of interest" description="Disordered" evidence="1">
    <location>
        <begin position="65"/>
        <end position="192"/>
    </location>
</feature>
<organism evidence="3 4">
    <name type="scientific">Amborella trichopoda</name>
    <dbReference type="NCBI Taxonomy" id="13333"/>
    <lineage>
        <taxon>Eukaryota</taxon>
        <taxon>Viridiplantae</taxon>
        <taxon>Streptophyta</taxon>
        <taxon>Embryophyta</taxon>
        <taxon>Tracheophyta</taxon>
        <taxon>Spermatophyta</taxon>
        <taxon>Magnoliopsida</taxon>
        <taxon>Amborellales</taxon>
        <taxon>Amborellaceae</taxon>
        <taxon>Amborella</taxon>
    </lineage>
</organism>